<gene>
    <name evidence="8" type="ORF">GB882_15230</name>
</gene>
<dbReference type="AlphaFoldDB" id="A0A7J9UZH1"/>
<evidence type="ECO:0000313" key="9">
    <source>
        <dbReference type="Proteomes" id="UP000429644"/>
    </source>
</evidence>
<keyword evidence="3 6" id="KW-0812">Transmembrane</keyword>
<evidence type="ECO:0000256" key="2">
    <source>
        <dbReference type="ARBA" id="ARBA00007165"/>
    </source>
</evidence>
<comment type="subcellular location">
    <subcellularLocation>
        <location evidence="6">Cell membrane</location>
        <topology evidence="6">Multi-pass membrane protein</topology>
    </subcellularLocation>
    <subcellularLocation>
        <location evidence="1">Membrane</location>
    </subcellularLocation>
</comment>
<feature type="transmembrane region" description="Helical" evidence="6">
    <location>
        <begin position="233"/>
        <end position="254"/>
    </location>
</feature>
<protein>
    <recommendedName>
        <fullName evidence="6">SURF1-like protein</fullName>
    </recommendedName>
</protein>
<evidence type="ECO:0000256" key="3">
    <source>
        <dbReference type="ARBA" id="ARBA00022692"/>
    </source>
</evidence>
<sequence length="330" mass="35086">VSAPTPPARRYAFLRTPRWIGLIALMVAVAVACVFLGRWQWHRYESRHADSRQIGAVYDAAPVPLEDVLTGTGVPPGHEWRPVTMTGRYVDGGTVVLRNRPAEGQAAGHLVAPFVARLGDGREVVVVVDRGWLPADEVEEPGSALPQPPSGQVTVTGRLRAPEAPVDRKRPHGQIYTLTPPQVLAAAAQVTDVSAAAGLPVMDGYVLGAAERPPAAVALGTYSRPSLNWGLNLSYTIQWGLFAAAALGAIVILARREAAERAGMGPVRRVTRDDLEEDLEVSEQLRRAARGLPAAPRREGGSGRPELLVMPEPAALPPADDAGRAPGAQD</sequence>
<keyword evidence="9" id="KW-1185">Reference proteome</keyword>
<dbReference type="InterPro" id="IPR002994">
    <property type="entry name" value="Surf1/Shy1"/>
</dbReference>
<dbReference type="Proteomes" id="UP000429644">
    <property type="component" value="Unassembled WGS sequence"/>
</dbReference>
<dbReference type="PROSITE" id="PS50895">
    <property type="entry name" value="SURF1"/>
    <property type="match status" value="1"/>
</dbReference>
<dbReference type="PANTHER" id="PTHR23427">
    <property type="entry name" value="SURFEIT LOCUS PROTEIN"/>
    <property type="match status" value="1"/>
</dbReference>
<reference evidence="8 9" key="1">
    <citation type="submission" date="2019-10" db="EMBL/GenBank/DDBJ databases">
        <title>Georgenia wutianyii sp. nov. and Georgenia yuyongxinii sp. nov. isolated from plateau pika (Ochotona curzoniae) in the Qinghai-Tibet plateau of China.</title>
        <authorList>
            <person name="Tian Z."/>
        </authorList>
    </citation>
    <scope>NUCLEOTIDE SEQUENCE [LARGE SCALE GENOMIC DNA]</scope>
    <source>
        <strain evidence="8 9">JCM 15130</strain>
    </source>
</reference>
<proteinExistence type="inferred from homology"/>
<accession>A0A7J9UZH1</accession>
<feature type="compositionally biased region" description="Low complexity" evidence="7">
    <location>
        <begin position="311"/>
        <end position="330"/>
    </location>
</feature>
<dbReference type="GO" id="GO:0005886">
    <property type="term" value="C:plasma membrane"/>
    <property type="evidence" value="ECO:0007669"/>
    <property type="project" value="UniProtKB-SubCell"/>
</dbReference>
<comment type="caution">
    <text evidence="8">The sequence shown here is derived from an EMBL/GenBank/DDBJ whole genome shotgun (WGS) entry which is preliminary data.</text>
</comment>
<dbReference type="CDD" id="cd06662">
    <property type="entry name" value="SURF1"/>
    <property type="match status" value="1"/>
</dbReference>
<dbReference type="Pfam" id="PF02104">
    <property type="entry name" value="SURF1"/>
    <property type="match status" value="1"/>
</dbReference>
<evidence type="ECO:0000256" key="6">
    <source>
        <dbReference type="RuleBase" id="RU363076"/>
    </source>
</evidence>
<dbReference type="PANTHER" id="PTHR23427:SF2">
    <property type="entry name" value="SURFEIT LOCUS PROTEIN 1"/>
    <property type="match status" value="1"/>
</dbReference>
<evidence type="ECO:0000256" key="4">
    <source>
        <dbReference type="ARBA" id="ARBA00022989"/>
    </source>
</evidence>
<keyword evidence="6" id="KW-1003">Cell membrane</keyword>
<feature type="non-terminal residue" evidence="8">
    <location>
        <position position="1"/>
    </location>
</feature>
<evidence type="ECO:0000313" key="8">
    <source>
        <dbReference type="EMBL" id="MPV90026.1"/>
    </source>
</evidence>
<dbReference type="EMBL" id="WHPD01003286">
    <property type="protein sequence ID" value="MPV90026.1"/>
    <property type="molecule type" value="Genomic_DNA"/>
</dbReference>
<feature type="region of interest" description="Disordered" evidence="7">
    <location>
        <begin position="275"/>
        <end position="330"/>
    </location>
</feature>
<keyword evidence="5 6" id="KW-0472">Membrane</keyword>
<keyword evidence="4 6" id="KW-1133">Transmembrane helix</keyword>
<organism evidence="8 9">
    <name type="scientific">Georgenia ruanii</name>
    <dbReference type="NCBI Taxonomy" id="348442"/>
    <lineage>
        <taxon>Bacteria</taxon>
        <taxon>Bacillati</taxon>
        <taxon>Actinomycetota</taxon>
        <taxon>Actinomycetes</taxon>
        <taxon>Micrococcales</taxon>
        <taxon>Bogoriellaceae</taxon>
        <taxon>Georgenia</taxon>
    </lineage>
</organism>
<comment type="similarity">
    <text evidence="2 6">Belongs to the SURF1 family.</text>
</comment>
<name>A0A7J9UZH1_9MICO</name>
<evidence type="ECO:0000256" key="7">
    <source>
        <dbReference type="SAM" id="MobiDB-lite"/>
    </source>
</evidence>
<evidence type="ECO:0000256" key="5">
    <source>
        <dbReference type="ARBA" id="ARBA00023136"/>
    </source>
</evidence>
<feature type="transmembrane region" description="Helical" evidence="6">
    <location>
        <begin position="19"/>
        <end position="41"/>
    </location>
</feature>
<dbReference type="InterPro" id="IPR045214">
    <property type="entry name" value="Surf1/Surf4"/>
</dbReference>
<evidence type="ECO:0000256" key="1">
    <source>
        <dbReference type="ARBA" id="ARBA00004370"/>
    </source>
</evidence>